<name>A0A7S1CWK8_CYCTE</name>
<dbReference type="EMBL" id="HBFW01002719">
    <property type="protein sequence ID" value="CAD8930733.1"/>
    <property type="molecule type" value="Transcribed_RNA"/>
</dbReference>
<evidence type="ECO:0000256" key="1">
    <source>
        <dbReference type="SAM" id="MobiDB-lite"/>
    </source>
</evidence>
<accession>A0A7S1CWK8</accession>
<reference evidence="2" key="1">
    <citation type="submission" date="2021-01" db="EMBL/GenBank/DDBJ databases">
        <authorList>
            <person name="Corre E."/>
            <person name="Pelletier E."/>
            <person name="Niang G."/>
            <person name="Scheremetjew M."/>
            <person name="Finn R."/>
            <person name="Kale V."/>
            <person name="Holt S."/>
            <person name="Cochrane G."/>
            <person name="Meng A."/>
            <person name="Brown T."/>
            <person name="Cohen L."/>
        </authorList>
    </citation>
    <scope>NUCLEOTIDE SEQUENCE</scope>
    <source>
        <strain evidence="2">ECT3854</strain>
    </source>
</reference>
<evidence type="ECO:0000313" key="2">
    <source>
        <dbReference type="EMBL" id="CAD8930733.1"/>
    </source>
</evidence>
<sequence length="358" mass="39415">MDHADRKIAPDMPEMRSVRIGAPVAMPPRSLLRSAPTTTKSATTPLRTIATSTAEWKPSNIPSLPQMYPLERSHARVKNDTSAVAQRIASVLRQQSLAPVFEDQKASGETQCHVRFVVRLFVDGDDLVVEVQRRSGCCFVFHQVSKALLQAARGETVMALPAFVVPNSMIKEEQQRAACDEALELANELLLKDRIDAQVLGMQSLVHMTREGGCKHSASAILKGPVMDTLLKFVRLSKGIDDEFLVGHRTNMRGDAFHVLANCLAREASKMSFDKFASDQVLKSVIDELRVAAEKPHNACHAARVLASLVKNSEAIKLRAEQLDAPAAIIMAFNEGISRHAMLEEEAKALKREMANCM</sequence>
<feature type="region of interest" description="Disordered" evidence="1">
    <location>
        <begin position="22"/>
        <end position="44"/>
    </location>
</feature>
<protein>
    <submittedName>
        <fullName evidence="2">Uncharacterized protein</fullName>
    </submittedName>
</protein>
<organism evidence="2">
    <name type="scientific">Cyclophora tenuis</name>
    <name type="common">Marine diatom</name>
    <dbReference type="NCBI Taxonomy" id="216820"/>
    <lineage>
        <taxon>Eukaryota</taxon>
        <taxon>Sar</taxon>
        <taxon>Stramenopiles</taxon>
        <taxon>Ochrophyta</taxon>
        <taxon>Bacillariophyta</taxon>
        <taxon>Fragilariophyceae</taxon>
        <taxon>Fragilariophycidae</taxon>
        <taxon>Cyclophorales</taxon>
        <taxon>Cyclophoraceae</taxon>
        <taxon>Cyclophora</taxon>
    </lineage>
</organism>
<feature type="compositionally biased region" description="Low complexity" evidence="1">
    <location>
        <begin position="33"/>
        <end position="44"/>
    </location>
</feature>
<dbReference type="AlphaFoldDB" id="A0A7S1CWK8"/>
<proteinExistence type="predicted"/>
<gene>
    <name evidence="2" type="ORF">CTEN0397_LOCUS1755</name>
</gene>